<evidence type="ECO:0000313" key="5">
    <source>
        <dbReference type="EMBL" id="CAD9517658.1"/>
    </source>
</evidence>
<reference evidence="5" key="1">
    <citation type="submission" date="2021-01" db="EMBL/GenBank/DDBJ databases">
        <authorList>
            <person name="Corre E."/>
            <person name="Pelletier E."/>
            <person name="Niang G."/>
            <person name="Scheremetjew M."/>
            <person name="Finn R."/>
            <person name="Kale V."/>
            <person name="Holt S."/>
            <person name="Cochrane G."/>
            <person name="Meng A."/>
            <person name="Brown T."/>
            <person name="Cohen L."/>
        </authorList>
    </citation>
    <scope>NUCLEOTIDE SEQUENCE</scope>
    <source>
        <strain evidence="5">CCMP826</strain>
    </source>
</reference>
<feature type="region of interest" description="Disordered" evidence="4">
    <location>
        <begin position="173"/>
        <end position="192"/>
    </location>
</feature>
<proteinExistence type="inferred from homology"/>
<evidence type="ECO:0000256" key="3">
    <source>
        <dbReference type="ARBA" id="ARBA00022801"/>
    </source>
</evidence>
<feature type="region of interest" description="Disordered" evidence="4">
    <location>
        <begin position="118"/>
        <end position="141"/>
    </location>
</feature>
<dbReference type="GO" id="GO:0006508">
    <property type="term" value="P:proteolysis"/>
    <property type="evidence" value="ECO:0007669"/>
    <property type="project" value="UniProtKB-KW"/>
</dbReference>
<dbReference type="AlphaFoldDB" id="A0A7S2IF48"/>
<evidence type="ECO:0000256" key="2">
    <source>
        <dbReference type="ARBA" id="ARBA00022670"/>
    </source>
</evidence>
<gene>
    <name evidence="5" type="ORF">HTAM1171_LOCUS11835</name>
</gene>
<dbReference type="InterPro" id="IPR008580">
    <property type="entry name" value="PPPDE_dom"/>
</dbReference>
<keyword evidence="2" id="KW-0645">Protease</keyword>
<dbReference type="PANTHER" id="PTHR12378">
    <property type="entry name" value="DESUMOYLATING ISOPEPTIDASE"/>
    <property type="match status" value="1"/>
</dbReference>
<evidence type="ECO:0008006" key="6">
    <source>
        <dbReference type="Google" id="ProtNLM"/>
    </source>
</evidence>
<dbReference type="InterPro" id="IPR042266">
    <property type="entry name" value="PPPDE_sf"/>
</dbReference>
<accession>A0A7S2IF48</accession>
<comment type="similarity">
    <text evidence="1">Belongs to the DeSI family.</text>
</comment>
<feature type="compositionally biased region" description="Basic and acidic residues" evidence="4">
    <location>
        <begin position="128"/>
        <end position="141"/>
    </location>
</feature>
<sequence>MTPLWANGNPAKSLPLQARLSSSNKEKAHSVYREVETFMDGHSVIVALSREYMGTDYDLLRKNCCTFALEALVRLGVPKEEIPTWFYNIAEAGAATEDTVKDVDENVLSPLRRMMSGSLVDDDEGSIGEEKAQDQEHGPDHHGFEVIAKIKRGSLHKTEMEIVSVVESIVENRKSCSGNPPFSPKHISNPEDAEHKYDSIGIRHTLSWTY</sequence>
<keyword evidence="3" id="KW-0378">Hydrolase</keyword>
<dbReference type="EMBL" id="HBGV01019087">
    <property type="protein sequence ID" value="CAD9517658.1"/>
    <property type="molecule type" value="Transcribed_RNA"/>
</dbReference>
<dbReference type="GO" id="GO:0016579">
    <property type="term" value="P:protein deubiquitination"/>
    <property type="evidence" value="ECO:0007669"/>
    <property type="project" value="TreeGrafter"/>
</dbReference>
<name>A0A7S2IF48_9STRA</name>
<evidence type="ECO:0000256" key="1">
    <source>
        <dbReference type="ARBA" id="ARBA00008140"/>
    </source>
</evidence>
<dbReference type="Gene3D" id="3.90.1720.30">
    <property type="entry name" value="PPPDE domains"/>
    <property type="match status" value="1"/>
</dbReference>
<protein>
    <recommendedName>
        <fullName evidence="6">PPPDE domain-containing protein</fullName>
    </recommendedName>
</protein>
<dbReference type="GO" id="GO:0101005">
    <property type="term" value="F:deubiquitinase activity"/>
    <property type="evidence" value="ECO:0007669"/>
    <property type="project" value="TreeGrafter"/>
</dbReference>
<dbReference type="PANTHER" id="PTHR12378:SF80">
    <property type="entry name" value="IP06716P-RELATED"/>
    <property type="match status" value="1"/>
</dbReference>
<evidence type="ECO:0000256" key="4">
    <source>
        <dbReference type="SAM" id="MobiDB-lite"/>
    </source>
</evidence>
<organism evidence="5">
    <name type="scientific">Helicotheca tamesis</name>
    <dbReference type="NCBI Taxonomy" id="374047"/>
    <lineage>
        <taxon>Eukaryota</taxon>
        <taxon>Sar</taxon>
        <taxon>Stramenopiles</taxon>
        <taxon>Ochrophyta</taxon>
        <taxon>Bacillariophyta</taxon>
        <taxon>Mediophyceae</taxon>
        <taxon>Lithodesmiophycidae</taxon>
        <taxon>Lithodesmiales</taxon>
        <taxon>Lithodesmiaceae</taxon>
        <taxon>Helicotheca</taxon>
    </lineage>
</organism>